<name>A0A1S7S4A8_9HYPH</name>
<dbReference type="InterPro" id="IPR028082">
    <property type="entry name" value="Peripla_BP_I"/>
</dbReference>
<evidence type="ECO:0000259" key="4">
    <source>
        <dbReference type="PROSITE" id="PS50932"/>
    </source>
</evidence>
<dbReference type="InterPro" id="IPR010982">
    <property type="entry name" value="Lambda_DNA-bd_dom_sf"/>
</dbReference>
<dbReference type="SUPFAM" id="SSF47413">
    <property type="entry name" value="lambda repressor-like DNA-binding domains"/>
    <property type="match status" value="1"/>
</dbReference>
<evidence type="ECO:0000256" key="2">
    <source>
        <dbReference type="ARBA" id="ARBA00023125"/>
    </source>
</evidence>
<dbReference type="GO" id="GO:0000976">
    <property type="term" value="F:transcription cis-regulatory region binding"/>
    <property type="evidence" value="ECO:0007669"/>
    <property type="project" value="TreeGrafter"/>
</dbReference>
<protein>
    <submittedName>
        <fullName evidence="5">Transcription regulator, LacI family</fullName>
    </submittedName>
</protein>
<gene>
    <name evidence="5" type="ORF">AGR3A_Lc30013</name>
</gene>
<dbReference type="Gene3D" id="1.10.260.40">
    <property type="entry name" value="lambda repressor-like DNA-binding domains"/>
    <property type="match status" value="1"/>
</dbReference>
<feature type="domain" description="HTH lacI-type" evidence="4">
    <location>
        <begin position="11"/>
        <end position="65"/>
    </location>
</feature>
<dbReference type="SUPFAM" id="SSF53822">
    <property type="entry name" value="Periplasmic binding protein-like I"/>
    <property type="match status" value="1"/>
</dbReference>
<dbReference type="Gene3D" id="3.40.50.2300">
    <property type="match status" value="2"/>
</dbReference>
<keyword evidence="6" id="KW-1185">Reference proteome</keyword>
<dbReference type="EMBL" id="FBWK01000058">
    <property type="protein sequence ID" value="CUX62298.1"/>
    <property type="molecule type" value="Genomic_DNA"/>
</dbReference>
<dbReference type="GO" id="GO:0003700">
    <property type="term" value="F:DNA-binding transcription factor activity"/>
    <property type="evidence" value="ECO:0007669"/>
    <property type="project" value="TreeGrafter"/>
</dbReference>
<dbReference type="CDD" id="cd06267">
    <property type="entry name" value="PBP1_LacI_sugar_binding-like"/>
    <property type="match status" value="1"/>
</dbReference>
<dbReference type="PANTHER" id="PTHR30146">
    <property type="entry name" value="LACI-RELATED TRANSCRIPTIONAL REPRESSOR"/>
    <property type="match status" value="1"/>
</dbReference>
<dbReference type="Pfam" id="PF00356">
    <property type="entry name" value="LacI"/>
    <property type="match status" value="1"/>
</dbReference>
<dbReference type="PANTHER" id="PTHR30146:SF109">
    <property type="entry name" value="HTH-TYPE TRANSCRIPTIONAL REGULATOR GALS"/>
    <property type="match status" value="1"/>
</dbReference>
<evidence type="ECO:0000313" key="6">
    <source>
        <dbReference type="Proteomes" id="UP000191988"/>
    </source>
</evidence>
<keyword evidence="2" id="KW-0238">DNA-binding</keyword>
<evidence type="ECO:0000313" key="5">
    <source>
        <dbReference type="EMBL" id="CUX62298.1"/>
    </source>
</evidence>
<dbReference type="CDD" id="cd01392">
    <property type="entry name" value="HTH_LacI"/>
    <property type="match status" value="1"/>
</dbReference>
<evidence type="ECO:0000256" key="3">
    <source>
        <dbReference type="ARBA" id="ARBA00023163"/>
    </source>
</evidence>
<keyword evidence="3" id="KW-0804">Transcription</keyword>
<dbReference type="PROSITE" id="PS50932">
    <property type="entry name" value="HTH_LACI_2"/>
    <property type="match status" value="1"/>
</dbReference>
<evidence type="ECO:0000256" key="1">
    <source>
        <dbReference type="ARBA" id="ARBA00023015"/>
    </source>
</evidence>
<sequence length="350" mass="38620">MGASTLAKSIRTMEEFSEFVGLSRPTVSKYFNDPASVRKKTRDTIEDALKKSGFRPNIFAVNLNRRRSNIIGIIIPNSTDPFYMALTSRIELIANEAGFLAFVLSSDGKAEIEDRAIRTFKSMNVAGAIIAPLGVKSHRATLEQLAASIPIVYVDSPLDETSAFVGTDNRQSVGLMVDYLCRSGEPPCFFDMPQVNTNAATRRTAYEEAMQRLGFEPHVIDVPGIVTWDFERFAFDEASRLLDGAGHLPSRTILCANDRIAFGVIAAAFQKGIKVGHGADYDLRVAGHDDHPLSRYACPPITTVAQNYNEIGRLSIELLLQKLNEEADDAATRMRERILLSADLMLRKSA</sequence>
<dbReference type="STRING" id="1183432.AGR3A_Lc30013"/>
<organism evidence="5 6">
    <name type="scientific">Agrobacterium tomkonis CFBP 6623</name>
    <dbReference type="NCBI Taxonomy" id="1183432"/>
    <lineage>
        <taxon>Bacteria</taxon>
        <taxon>Pseudomonadati</taxon>
        <taxon>Pseudomonadota</taxon>
        <taxon>Alphaproteobacteria</taxon>
        <taxon>Hyphomicrobiales</taxon>
        <taxon>Rhizobiaceae</taxon>
        <taxon>Rhizobium/Agrobacterium group</taxon>
        <taxon>Agrobacterium</taxon>
        <taxon>Agrobacterium tumefaciens complex</taxon>
    </lineage>
</organism>
<dbReference type="SMART" id="SM00354">
    <property type="entry name" value="HTH_LACI"/>
    <property type="match status" value="1"/>
</dbReference>
<keyword evidence="1" id="KW-0805">Transcription regulation</keyword>
<dbReference type="AlphaFoldDB" id="A0A1S7S4A8"/>
<dbReference type="InterPro" id="IPR046335">
    <property type="entry name" value="LacI/GalR-like_sensor"/>
</dbReference>
<dbReference type="InterPro" id="IPR000843">
    <property type="entry name" value="HTH_LacI"/>
</dbReference>
<reference evidence="6" key="1">
    <citation type="submission" date="2016-01" db="EMBL/GenBank/DDBJ databases">
        <authorList>
            <person name="Regsiter A."/>
            <person name="william w."/>
        </authorList>
    </citation>
    <scope>NUCLEOTIDE SEQUENCE [LARGE SCALE GENOMIC DNA]</scope>
    <source>
        <strain evidence="6">CFBP 6623</strain>
    </source>
</reference>
<accession>A0A1S7S4A8</accession>
<dbReference type="Proteomes" id="UP000191988">
    <property type="component" value="Unassembled WGS sequence"/>
</dbReference>
<proteinExistence type="predicted"/>
<dbReference type="Pfam" id="PF13377">
    <property type="entry name" value="Peripla_BP_3"/>
    <property type="match status" value="1"/>
</dbReference>